<dbReference type="InterPro" id="IPR029045">
    <property type="entry name" value="ClpP/crotonase-like_dom_sf"/>
</dbReference>
<dbReference type="EMBL" id="OGUS01000125">
    <property type="protein sequence ID" value="SPC16082.1"/>
    <property type="molecule type" value="Genomic_DNA"/>
</dbReference>
<dbReference type="OrthoDB" id="9797151at2"/>
<evidence type="ECO:0000256" key="1">
    <source>
        <dbReference type="ARBA" id="ARBA00004275"/>
    </source>
</evidence>
<keyword evidence="6" id="KW-0456">Lyase</keyword>
<accession>A0A375G7U8</accession>
<evidence type="ECO:0000313" key="9">
    <source>
        <dbReference type="Proteomes" id="UP000623307"/>
    </source>
</evidence>
<reference evidence="6 7" key="1">
    <citation type="submission" date="2018-01" db="EMBL/GenBank/DDBJ databases">
        <authorList>
            <person name="Clerissi C."/>
        </authorList>
    </citation>
    <scope>NUCLEOTIDE SEQUENCE [LARGE SCALE GENOMIC DNA]</scope>
    <source>
        <strain evidence="6">Cupriavidus oxalaticus LMG 2235</strain>
    </source>
</reference>
<sequence>MSIRTSIEQGILTLEFDRIDKKNAITAAMYQALADALRAAETDRNVRVILLRGKPEIFTAGNDLEDFLQRPPTAGEGTEQAPVFQFLYQLSHASKPVVAAVSGAAVGVGTTLLLHCDLVYASDTARLSLPFVQLGLCPEAASSLLLPRLVGYQRAAEKLMLCEAFSAQEALEIGLVTRVLPVAELHDFALQQARKLAALPASSLRETKRLMKSGAMAEVDKQMADEGAVFRRMLMAPEAKEAISAFFEKRKPDFSKFE</sequence>
<protein>
    <submittedName>
        <fullName evidence="4 6">Enoyl-CoA hydratase</fullName>
        <ecNumber evidence="6">4.2.1.17</ecNumber>
    </submittedName>
</protein>
<dbReference type="GO" id="GO:0004165">
    <property type="term" value="F:delta(3)-delta(2)-enoyl-CoA isomerase activity"/>
    <property type="evidence" value="ECO:0007669"/>
    <property type="project" value="UniProtKB-ARBA"/>
</dbReference>
<organism evidence="4 8">
    <name type="scientific">Cupriavidus oxalaticus</name>
    <dbReference type="NCBI Taxonomy" id="96344"/>
    <lineage>
        <taxon>Bacteria</taxon>
        <taxon>Pseudomonadati</taxon>
        <taxon>Pseudomonadota</taxon>
        <taxon>Betaproteobacteria</taxon>
        <taxon>Burkholderiales</taxon>
        <taxon>Burkholderiaceae</taxon>
        <taxon>Cupriavidus</taxon>
    </lineage>
</organism>
<evidence type="ECO:0000313" key="7">
    <source>
        <dbReference type="Proteomes" id="UP000256862"/>
    </source>
</evidence>
<keyword evidence="3" id="KW-0413">Isomerase</keyword>
<gene>
    <name evidence="6" type="ORF">CO2235_30024</name>
    <name evidence="4" type="ORF">D2917_14735</name>
    <name evidence="5" type="ORF">JTE92_14375</name>
</gene>
<evidence type="ECO:0000313" key="6">
    <source>
        <dbReference type="EMBL" id="SPC16082.1"/>
    </source>
</evidence>
<proteinExistence type="predicted"/>
<dbReference type="Pfam" id="PF00378">
    <property type="entry name" value="ECH_1"/>
    <property type="match status" value="1"/>
</dbReference>
<dbReference type="GO" id="GO:0004300">
    <property type="term" value="F:enoyl-CoA hydratase activity"/>
    <property type="evidence" value="ECO:0007669"/>
    <property type="project" value="UniProtKB-EC"/>
</dbReference>
<name>A0A375G7U8_9BURK</name>
<dbReference type="CDD" id="cd06558">
    <property type="entry name" value="crotonase-like"/>
    <property type="match status" value="1"/>
</dbReference>
<dbReference type="RefSeq" id="WP_063236777.1">
    <property type="nucleotide sequence ID" value="NZ_CP032519.1"/>
</dbReference>
<evidence type="ECO:0000313" key="8">
    <source>
        <dbReference type="Proteomes" id="UP000325743"/>
    </source>
</evidence>
<keyword evidence="2" id="KW-0576">Peroxisome</keyword>
<dbReference type="InterPro" id="IPR001753">
    <property type="entry name" value="Enoyl-CoA_hydra/iso"/>
</dbReference>
<reference evidence="5 9" key="3">
    <citation type="submission" date="2021-02" db="EMBL/GenBank/DDBJ databases">
        <title>Complete Genome Sequence of Cupriavidus oxalaticus Strain Ox1, a Soil Oxalate-Degrading Species.</title>
        <authorList>
            <person name="Palmieri F."/>
            <person name="Udriet P."/>
            <person name="Deuasquier M."/>
            <person name="Beaudoing E."/>
            <person name="Johnson S.L."/>
            <person name="Davenport K.W."/>
            <person name="Chain P.S."/>
            <person name="Bindschedler S."/>
            <person name="Junier P."/>
        </authorList>
    </citation>
    <scope>NUCLEOTIDE SEQUENCE [LARGE SCALE GENOMIC DNA]</scope>
    <source>
        <strain evidence="5 9">Ox1</strain>
    </source>
</reference>
<dbReference type="Proteomes" id="UP000623307">
    <property type="component" value="Chromosome 2"/>
</dbReference>
<dbReference type="PANTHER" id="PTHR43684">
    <property type="match status" value="1"/>
</dbReference>
<dbReference type="InterPro" id="IPR051053">
    <property type="entry name" value="ECH/Chromodomain_protein"/>
</dbReference>
<reference evidence="4 8" key="2">
    <citation type="submission" date="2018-09" db="EMBL/GenBank/DDBJ databases">
        <title>Complete genome sequence of Cupriavidus oxalaticus T2, a bacterium capable of phenol tolerance and degradation.</title>
        <authorList>
            <person name="Yan J."/>
        </authorList>
    </citation>
    <scope>NUCLEOTIDE SEQUENCE [LARGE SCALE GENOMIC DNA]</scope>
    <source>
        <strain evidence="4 8">T2</strain>
    </source>
</reference>
<dbReference type="Gene3D" id="3.90.226.10">
    <property type="entry name" value="2-enoyl-CoA Hydratase, Chain A, domain 1"/>
    <property type="match status" value="1"/>
</dbReference>
<dbReference type="SUPFAM" id="SSF52096">
    <property type="entry name" value="ClpP/crotonase"/>
    <property type="match status" value="1"/>
</dbReference>
<dbReference type="GeneID" id="303490724"/>
<comment type="subcellular location">
    <subcellularLocation>
        <location evidence="1">Peroxisome</location>
    </subcellularLocation>
</comment>
<evidence type="ECO:0000313" key="4">
    <source>
        <dbReference type="EMBL" id="QEZ45592.1"/>
    </source>
</evidence>
<dbReference type="Proteomes" id="UP000256862">
    <property type="component" value="Chromosome CO2235"/>
</dbReference>
<keyword evidence="9" id="KW-1185">Reference proteome</keyword>
<dbReference type="PANTHER" id="PTHR43684:SF1">
    <property type="entry name" value="ENOYL-COA DELTA ISOMERASE 2"/>
    <property type="match status" value="1"/>
</dbReference>
<dbReference type="EC" id="4.2.1.17" evidence="6"/>
<dbReference type="EMBL" id="CP069812">
    <property type="protein sequence ID" value="QRQ94679.1"/>
    <property type="molecule type" value="Genomic_DNA"/>
</dbReference>
<evidence type="ECO:0000313" key="5">
    <source>
        <dbReference type="EMBL" id="QRQ94679.1"/>
    </source>
</evidence>
<evidence type="ECO:0000256" key="3">
    <source>
        <dbReference type="ARBA" id="ARBA00023235"/>
    </source>
</evidence>
<dbReference type="AlphaFoldDB" id="A0A375G7U8"/>
<evidence type="ECO:0000256" key="2">
    <source>
        <dbReference type="ARBA" id="ARBA00023140"/>
    </source>
</evidence>
<dbReference type="EMBL" id="CP032519">
    <property type="protein sequence ID" value="QEZ45592.1"/>
    <property type="molecule type" value="Genomic_DNA"/>
</dbReference>
<dbReference type="Proteomes" id="UP000325743">
    <property type="component" value="Chromosome 2"/>
</dbReference>